<keyword evidence="3" id="KW-1185">Reference proteome</keyword>
<protein>
    <submittedName>
        <fullName evidence="2">Uncharacterized protein</fullName>
    </submittedName>
</protein>
<evidence type="ECO:0000313" key="3">
    <source>
        <dbReference type="Proteomes" id="UP000054771"/>
    </source>
</evidence>
<dbReference type="AlphaFoldDB" id="A0A0U5H5F7"/>
<evidence type="ECO:0000313" key="2">
    <source>
        <dbReference type="EMBL" id="CEL09172.1"/>
    </source>
</evidence>
<proteinExistence type="predicted"/>
<name>A0A0U5H5F7_ASPCI</name>
<gene>
    <name evidence="2" type="ORF">ASPCAL12312</name>
</gene>
<reference evidence="3" key="1">
    <citation type="journal article" date="2016" name="Genome Announc.">
        <title>Draft genome sequences of fungus Aspergillus calidoustus.</title>
        <authorList>
            <person name="Horn F."/>
            <person name="Linde J."/>
            <person name="Mattern D.J."/>
            <person name="Walther G."/>
            <person name="Guthke R."/>
            <person name="Scherlach K."/>
            <person name="Martin K."/>
            <person name="Brakhage A.A."/>
            <person name="Petzke L."/>
            <person name="Valiante V."/>
        </authorList>
    </citation>
    <scope>NUCLEOTIDE SEQUENCE [LARGE SCALE GENOMIC DNA]</scope>
    <source>
        <strain evidence="3">SF006504</strain>
    </source>
</reference>
<organism evidence="2 3">
    <name type="scientific">Aspergillus calidoustus</name>
    <dbReference type="NCBI Taxonomy" id="454130"/>
    <lineage>
        <taxon>Eukaryota</taxon>
        <taxon>Fungi</taxon>
        <taxon>Dikarya</taxon>
        <taxon>Ascomycota</taxon>
        <taxon>Pezizomycotina</taxon>
        <taxon>Eurotiomycetes</taxon>
        <taxon>Eurotiomycetidae</taxon>
        <taxon>Eurotiales</taxon>
        <taxon>Aspergillaceae</taxon>
        <taxon>Aspergillus</taxon>
        <taxon>Aspergillus subgen. Nidulantes</taxon>
    </lineage>
</organism>
<feature type="compositionally biased region" description="Basic and acidic residues" evidence="1">
    <location>
        <begin position="41"/>
        <end position="51"/>
    </location>
</feature>
<feature type="region of interest" description="Disordered" evidence="1">
    <location>
        <begin position="41"/>
        <end position="61"/>
    </location>
</feature>
<accession>A0A0U5H5F7</accession>
<dbReference type="OrthoDB" id="5343383at2759"/>
<dbReference type="OMA" id="PGRWIFD"/>
<dbReference type="Proteomes" id="UP000054771">
    <property type="component" value="Unassembled WGS sequence"/>
</dbReference>
<sequence>MLTNNAPPLAISASIAPFEHNATHPIIIAIHPNIAYPSNLHSDHTMSELEPPKPAPPLKLPRTPYNEDEIVNLMKELYKTFLRLNYIKRWEVIWPPKGTGHAINEVLCREIGLDQAVISLMKQLPYIKGSLVSMDIEVYKYSRAMVYLEDDEIRGGRDPTHPGKDAPTNYVYKPERPDDKYHYRNYYPHHAPTWLANWVAKIKSLDEVVPVRAGAGGSSLHWIDPRYPPRNEATIVRGLLRDKYGYPDDFREAEWRSIGEKICWMIGHAIMDGKKIPKEFDVDPKEEEKEAREYAGTVVYAEEIDGPMDGPRRFHDFLYQDQTI</sequence>
<dbReference type="EMBL" id="CDMC01000013">
    <property type="protein sequence ID" value="CEL09172.1"/>
    <property type="molecule type" value="Genomic_DNA"/>
</dbReference>
<evidence type="ECO:0000256" key="1">
    <source>
        <dbReference type="SAM" id="MobiDB-lite"/>
    </source>
</evidence>